<evidence type="ECO:0000256" key="3">
    <source>
        <dbReference type="ARBA" id="ARBA00022475"/>
    </source>
</evidence>
<keyword evidence="6 7" id="KW-0472">Membrane</keyword>
<dbReference type="InterPro" id="IPR035906">
    <property type="entry name" value="MetI-like_sf"/>
</dbReference>
<feature type="transmembrane region" description="Helical" evidence="7">
    <location>
        <begin position="119"/>
        <end position="140"/>
    </location>
</feature>
<evidence type="ECO:0000256" key="6">
    <source>
        <dbReference type="ARBA" id="ARBA00023136"/>
    </source>
</evidence>
<dbReference type="CDD" id="cd06261">
    <property type="entry name" value="TM_PBP2"/>
    <property type="match status" value="1"/>
</dbReference>
<feature type="transmembrane region" description="Helical" evidence="7">
    <location>
        <begin position="26"/>
        <end position="48"/>
    </location>
</feature>
<evidence type="ECO:0000256" key="5">
    <source>
        <dbReference type="ARBA" id="ARBA00022989"/>
    </source>
</evidence>
<keyword evidence="10" id="KW-1185">Reference proteome</keyword>
<keyword evidence="3" id="KW-1003">Cell membrane</keyword>
<comment type="subcellular location">
    <subcellularLocation>
        <location evidence="1 7">Cell membrane</location>
        <topology evidence="1 7">Multi-pass membrane protein</topology>
    </subcellularLocation>
</comment>
<dbReference type="PROSITE" id="PS50928">
    <property type="entry name" value="ABC_TM1"/>
    <property type="match status" value="1"/>
</dbReference>
<gene>
    <name evidence="9" type="ORF">NVV95_01190</name>
</gene>
<evidence type="ECO:0000256" key="1">
    <source>
        <dbReference type="ARBA" id="ARBA00004651"/>
    </source>
</evidence>
<evidence type="ECO:0000259" key="8">
    <source>
        <dbReference type="PROSITE" id="PS50928"/>
    </source>
</evidence>
<reference evidence="9" key="1">
    <citation type="submission" date="2022-08" db="EMBL/GenBank/DDBJ databases">
        <authorList>
            <person name="Deng Y."/>
            <person name="Han X.-F."/>
            <person name="Zhang Y.-Q."/>
        </authorList>
    </citation>
    <scope>NUCLEOTIDE SEQUENCE</scope>
    <source>
        <strain evidence="9">CPCC 205716</strain>
    </source>
</reference>
<dbReference type="PANTHER" id="PTHR30193:SF37">
    <property type="entry name" value="INNER MEMBRANE ABC TRANSPORTER PERMEASE PROTEIN YCJO"/>
    <property type="match status" value="1"/>
</dbReference>
<name>A0ABT2GAD5_9MICO</name>
<comment type="similarity">
    <text evidence="7">Belongs to the binding-protein-dependent transport system permease family.</text>
</comment>
<keyword evidence="4 7" id="KW-0812">Transmembrane</keyword>
<keyword evidence="2 7" id="KW-0813">Transport</keyword>
<dbReference type="SUPFAM" id="SSF161098">
    <property type="entry name" value="MetI-like"/>
    <property type="match status" value="1"/>
</dbReference>
<feature type="transmembrane region" description="Helical" evidence="7">
    <location>
        <begin position="271"/>
        <end position="298"/>
    </location>
</feature>
<evidence type="ECO:0000256" key="7">
    <source>
        <dbReference type="RuleBase" id="RU363032"/>
    </source>
</evidence>
<dbReference type="InterPro" id="IPR000515">
    <property type="entry name" value="MetI-like"/>
</dbReference>
<keyword evidence="5 7" id="KW-1133">Transmembrane helix</keyword>
<comment type="caution">
    <text evidence="9">The sequence shown here is derived from an EMBL/GenBank/DDBJ whole genome shotgun (WGS) entry which is preliminary data.</text>
</comment>
<dbReference type="Pfam" id="PF00528">
    <property type="entry name" value="BPD_transp_1"/>
    <property type="match status" value="1"/>
</dbReference>
<feature type="transmembrane region" description="Helical" evidence="7">
    <location>
        <begin position="80"/>
        <end position="107"/>
    </location>
</feature>
<protein>
    <submittedName>
        <fullName evidence="9">Sugar ABC transporter permease</fullName>
    </submittedName>
</protein>
<evidence type="ECO:0000256" key="4">
    <source>
        <dbReference type="ARBA" id="ARBA00022692"/>
    </source>
</evidence>
<organism evidence="9 10">
    <name type="scientific">Herbiconiux gentiana</name>
    <dbReference type="NCBI Taxonomy" id="2970912"/>
    <lineage>
        <taxon>Bacteria</taxon>
        <taxon>Bacillati</taxon>
        <taxon>Actinomycetota</taxon>
        <taxon>Actinomycetes</taxon>
        <taxon>Micrococcales</taxon>
        <taxon>Microbacteriaceae</taxon>
        <taxon>Herbiconiux</taxon>
    </lineage>
</organism>
<evidence type="ECO:0000256" key="2">
    <source>
        <dbReference type="ARBA" id="ARBA00022448"/>
    </source>
</evidence>
<evidence type="ECO:0000313" key="10">
    <source>
        <dbReference type="Proteomes" id="UP001165580"/>
    </source>
</evidence>
<dbReference type="PANTHER" id="PTHR30193">
    <property type="entry name" value="ABC TRANSPORTER PERMEASE PROTEIN"/>
    <property type="match status" value="1"/>
</dbReference>
<dbReference type="Proteomes" id="UP001165580">
    <property type="component" value="Unassembled WGS sequence"/>
</dbReference>
<feature type="domain" description="ABC transmembrane type-1" evidence="8">
    <location>
        <begin position="85"/>
        <end position="297"/>
    </location>
</feature>
<accession>A0ABT2GAD5</accession>
<dbReference type="EMBL" id="JANTEZ010000001">
    <property type="protein sequence ID" value="MCS5713158.1"/>
    <property type="molecule type" value="Genomic_DNA"/>
</dbReference>
<dbReference type="RefSeq" id="WP_259484709.1">
    <property type="nucleotide sequence ID" value="NZ_JANTEZ010000001.1"/>
</dbReference>
<feature type="transmembrane region" description="Helical" evidence="7">
    <location>
        <begin position="160"/>
        <end position="179"/>
    </location>
</feature>
<sequence>MTSTTRQGRRGAFNAPRRPRRFHPTWHFWFALPAIILVLAFFLVPFLANAGFAFTQWTAYSSDITWNGFENFRTLADLGVLGHAVLITLVYAAVSMLVQNVGGLFLANALQEPTRVNNVFRAVFFIPVLVSGLAAGYIWAALLAAQGPLNQFLSAILPGGFVYSWLGNPVSALVAVAFVDAWKWVGLAMTVYIAGLNAIPKQLFEAAALDGAGPWRRFWKVKVPLLAPAFSFNVVIGIVGALSSLDIIFAATGGGPGDATTVLQVASYRQYGQGLFGTASALSLVIAVIGVVIAIPLISALRRREVRL</sequence>
<evidence type="ECO:0000313" key="9">
    <source>
        <dbReference type="EMBL" id="MCS5713158.1"/>
    </source>
</evidence>
<dbReference type="Gene3D" id="1.10.3720.10">
    <property type="entry name" value="MetI-like"/>
    <property type="match status" value="1"/>
</dbReference>
<proteinExistence type="inferred from homology"/>
<feature type="transmembrane region" description="Helical" evidence="7">
    <location>
        <begin position="225"/>
        <end position="251"/>
    </location>
</feature>
<dbReference type="InterPro" id="IPR051393">
    <property type="entry name" value="ABC_transporter_permease"/>
</dbReference>